<evidence type="ECO:0000256" key="10">
    <source>
        <dbReference type="ARBA" id="ARBA00023319"/>
    </source>
</evidence>
<feature type="region of interest" description="Disordered" evidence="11">
    <location>
        <begin position="690"/>
        <end position="714"/>
    </location>
</feature>
<keyword evidence="9" id="KW-0325">Glycoprotein</keyword>
<feature type="domain" description="Ig-like" evidence="13">
    <location>
        <begin position="120"/>
        <end position="196"/>
    </location>
</feature>
<protein>
    <recommendedName>
        <fullName evidence="13">Ig-like domain-containing protein</fullName>
    </recommendedName>
</protein>
<dbReference type="PROSITE" id="PS50835">
    <property type="entry name" value="IG_LIKE"/>
    <property type="match status" value="2"/>
</dbReference>
<evidence type="ECO:0000256" key="11">
    <source>
        <dbReference type="SAM" id="MobiDB-lite"/>
    </source>
</evidence>
<comment type="caution">
    <text evidence="14">The sequence shown here is derived from an EMBL/GenBank/DDBJ whole genome shotgun (WGS) entry which is preliminary data.</text>
</comment>
<keyword evidence="3 12" id="KW-0812">Transmembrane</keyword>
<evidence type="ECO:0000259" key="13">
    <source>
        <dbReference type="PROSITE" id="PS50835"/>
    </source>
</evidence>
<feature type="compositionally biased region" description="Basic and acidic residues" evidence="11">
    <location>
        <begin position="824"/>
        <end position="839"/>
    </location>
</feature>
<reference evidence="14" key="1">
    <citation type="submission" date="2021-03" db="EMBL/GenBank/DDBJ databases">
        <authorList>
            <person name="Bekaert M."/>
        </authorList>
    </citation>
    <scope>NUCLEOTIDE SEQUENCE</scope>
</reference>
<keyword evidence="10" id="KW-0393">Immunoglobulin domain</keyword>
<evidence type="ECO:0000313" key="14">
    <source>
        <dbReference type="EMBL" id="CAG2194650.1"/>
    </source>
</evidence>
<feature type="domain" description="Ig-like" evidence="13">
    <location>
        <begin position="1"/>
        <end position="104"/>
    </location>
</feature>
<feature type="transmembrane region" description="Helical" evidence="12">
    <location>
        <begin position="338"/>
        <end position="359"/>
    </location>
</feature>
<dbReference type="GO" id="GO:0009897">
    <property type="term" value="C:external side of plasma membrane"/>
    <property type="evidence" value="ECO:0007669"/>
    <property type="project" value="TreeGrafter"/>
</dbReference>
<keyword evidence="15" id="KW-1185">Reference proteome</keyword>
<dbReference type="InterPro" id="IPR036179">
    <property type="entry name" value="Ig-like_dom_sf"/>
</dbReference>
<feature type="transmembrane region" description="Helical" evidence="12">
    <location>
        <begin position="536"/>
        <end position="554"/>
    </location>
</feature>
<evidence type="ECO:0000256" key="2">
    <source>
        <dbReference type="ARBA" id="ARBA00022475"/>
    </source>
</evidence>
<gene>
    <name evidence="14" type="ORF">MEDL_9671</name>
</gene>
<evidence type="ECO:0000256" key="8">
    <source>
        <dbReference type="ARBA" id="ARBA00023170"/>
    </source>
</evidence>
<comment type="subcellular location">
    <subcellularLocation>
        <location evidence="1">Cell membrane</location>
        <topology evidence="1">Single-pass type I membrane protein</topology>
    </subcellularLocation>
</comment>
<dbReference type="PANTHER" id="PTHR25466">
    <property type="entry name" value="T-LYMPHOCYTE ACTIVATION ANTIGEN"/>
    <property type="match status" value="1"/>
</dbReference>
<dbReference type="Proteomes" id="UP000683360">
    <property type="component" value="Unassembled WGS sequence"/>
</dbReference>
<feature type="region of interest" description="Disordered" evidence="11">
    <location>
        <begin position="368"/>
        <end position="400"/>
    </location>
</feature>
<dbReference type="PANTHER" id="PTHR25466:SF14">
    <property type="entry name" value="BUTYROPHILIN SUBFAMILY 2 MEMBER A2-LIKE-RELATED"/>
    <property type="match status" value="1"/>
</dbReference>
<dbReference type="GO" id="GO:0006955">
    <property type="term" value="P:immune response"/>
    <property type="evidence" value="ECO:0007669"/>
    <property type="project" value="TreeGrafter"/>
</dbReference>
<dbReference type="AlphaFoldDB" id="A0A8S3QJL9"/>
<evidence type="ECO:0000256" key="4">
    <source>
        <dbReference type="ARBA" id="ARBA00022729"/>
    </source>
</evidence>
<keyword evidence="8" id="KW-0675">Receptor</keyword>
<keyword evidence="2" id="KW-1003">Cell membrane</keyword>
<feature type="compositionally biased region" description="Polar residues" evidence="11">
    <location>
        <begin position="787"/>
        <end position="802"/>
    </location>
</feature>
<dbReference type="EMBL" id="CAJPWZ010000488">
    <property type="protein sequence ID" value="CAG2194650.1"/>
    <property type="molecule type" value="Genomic_DNA"/>
</dbReference>
<evidence type="ECO:0000256" key="6">
    <source>
        <dbReference type="ARBA" id="ARBA00023136"/>
    </source>
</evidence>
<evidence type="ECO:0000256" key="1">
    <source>
        <dbReference type="ARBA" id="ARBA00004251"/>
    </source>
</evidence>
<evidence type="ECO:0000256" key="9">
    <source>
        <dbReference type="ARBA" id="ARBA00023180"/>
    </source>
</evidence>
<dbReference type="SMART" id="SM00409">
    <property type="entry name" value="IG"/>
    <property type="match status" value="2"/>
</dbReference>
<evidence type="ECO:0000256" key="12">
    <source>
        <dbReference type="SAM" id="Phobius"/>
    </source>
</evidence>
<dbReference type="InterPro" id="IPR007110">
    <property type="entry name" value="Ig-like_dom"/>
</dbReference>
<evidence type="ECO:0000256" key="3">
    <source>
        <dbReference type="ARBA" id="ARBA00022692"/>
    </source>
</evidence>
<evidence type="ECO:0000313" key="15">
    <source>
        <dbReference type="Proteomes" id="UP000683360"/>
    </source>
</evidence>
<feature type="region of interest" description="Disordered" evidence="11">
    <location>
        <begin position="787"/>
        <end position="806"/>
    </location>
</feature>
<evidence type="ECO:0000256" key="7">
    <source>
        <dbReference type="ARBA" id="ARBA00023157"/>
    </source>
</evidence>
<accession>A0A8S3QJL9</accession>
<name>A0A8S3QJL9_MYTED</name>
<dbReference type="OrthoDB" id="6190043at2759"/>
<feature type="compositionally biased region" description="Basic and acidic residues" evidence="11">
    <location>
        <begin position="695"/>
        <end position="714"/>
    </location>
</feature>
<dbReference type="InterPro" id="IPR003599">
    <property type="entry name" value="Ig_sub"/>
</dbReference>
<evidence type="ECO:0000256" key="5">
    <source>
        <dbReference type="ARBA" id="ARBA00022989"/>
    </source>
</evidence>
<keyword evidence="5 12" id="KW-1133">Transmembrane helix</keyword>
<dbReference type="GO" id="GO:0007166">
    <property type="term" value="P:cell surface receptor signaling pathway"/>
    <property type="evidence" value="ECO:0007669"/>
    <property type="project" value="TreeGrafter"/>
</dbReference>
<dbReference type="InterPro" id="IPR013783">
    <property type="entry name" value="Ig-like_fold"/>
</dbReference>
<keyword evidence="4" id="KW-0732">Signal</keyword>
<dbReference type="Gene3D" id="2.60.40.10">
    <property type="entry name" value="Immunoglobulins"/>
    <property type="match status" value="3"/>
</dbReference>
<organism evidence="14 15">
    <name type="scientific">Mytilus edulis</name>
    <name type="common">Blue mussel</name>
    <dbReference type="NCBI Taxonomy" id="6550"/>
    <lineage>
        <taxon>Eukaryota</taxon>
        <taxon>Metazoa</taxon>
        <taxon>Spiralia</taxon>
        <taxon>Lophotrochozoa</taxon>
        <taxon>Mollusca</taxon>
        <taxon>Bivalvia</taxon>
        <taxon>Autobranchia</taxon>
        <taxon>Pteriomorphia</taxon>
        <taxon>Mytilida</taxon>
        <taxon>Mytiloidea</taxon>
        <taxon>Mytilidae</taxon>
        <taxon>Mytilinae</taxon>
        <taxon>Mytilus</taxon>
    </lineage>
</organism>
<dbReference type="GO" id="GO:0071222">
    <property type="term" value="P:cellular response to lipopolysaccharide"/>
    <property type="evidence" value="ECO:0007669"/>
    <property type="project" value="TreeGrafter"/>
</dbReference>
<proteinExistence type="predicted"/>
<keyword evidence="6 12" id="KW-0472">Membrane</keyword>
<sequence>MKTNLGVSSEDVYATEGSVVRLVCPFTARSGRMTWRGPPQLYPYSINTDKNLTIFLSNNLELSGNFKSGEYSLVIQHFTPSHAGQYQCDTVKNRAARQHRFNIFLQDIIKVNPTESWCRGSSGIVLECTLLILKTAAWKNRWTHSFKGHTIPYLVGSVSGFVSSLRIDACSIEDEGIYTCIWYSDVAEHNSSASVKVLSKPIFVDKSYLFQDKFLIFQIRIYSNPEPNAIQWFHNNQAIDDQRMLNTSLSETMVEISLHDKKVNTTGHLVFLKTRLMSENSPTVYKCQIRNKEGAINVSFDETLINEYDGNMYTVSTMGNSGAGYETIHSSIFGVIKIYMPGTACVILVGLSIVVMIIFRKKNNKRAPQIPTGQTVGAHHPGNNESVISDTTRTDRRRNSVKSYHEYEEVESLSSSQCSHSNANQAYENSEGDVTADKCYINEVGFPILRMTISESIVLKTRDDMPKWLFGNVLRTLYLKGFRGFGSTCKQSETLPQDELVEDKCTSGFEGTCELTETLAKDIEVVEDTSNQVSSLLHVLVSIILMALLVWMLSKIPFKKKGPSHINCYYRLIYISMSKRCRVYDITAYSASDFSLDVEQDEKVTAYSASDLSLDVEQDEKVTAYSASDLSLDVEQDEKVTAYSASDLSFDVEQDEKVTAYSASDLSLDVEQDEKVTAYSASDLSLDVEQDEKVDDGSLRRRIDEQEQKEVSKNHDRLKPEILYVPYRNNAAKPFISVIFICMLCVLPGTIAFKAHLGYNQFDNVLGKPGRSPLPNESIIVPDANNFQAHSKPQPAQQNANEEVNKARIGHGLFGQAKVGGKNGDYKKQTEQNRKIREK</sequence>
<feature type="transmembrane region" description="Helical" evidence="12">
    <location>
        <begin position="735"/>
        <end position="753"/>
    </location>
</feature>
<dbReference type="InterPro" id="IPR013106">
    <property type="entry name" value="Ig_V-set"/>
</dbReference>
<dbReference type="InterPro" id="IPR051713">
    <property type="entry name" value="T-cell_Activation_Regulation"/>
</dbReference>
<dbReference type="SUPFAM" id="SSF48726">
    <property type="entry name" value="Immunoglobulin"/>
    <property type="match status" value="3"/>
</dbReference>
<feature type="region of interest" description="Disordered" evidence="11">
    <location>
        <begin position="814"/>
        <end position="839"/>
    </location>
</feature>
<keyword evidence="7" id="KW-1015">Disulfide bond</keyword>
<dbReference type="Pfam" id="PF07686">
    <property type="entry name" value="V-set"/>
    <property type="match status" value="1"/>
</dbReference>